<feature type="signal peptide" evidence="1">
    <location>
        <begin position="1"/>
        <end position="18"/>
    </location>
</feature>
<dbReference type="PANTHER" id="PTHR35040">
    <property type="match status" value="1"/>
</dbReference>
<reference evidence="2" key="2">
    <citation type="submission" date="2023-01" db="EMBL/GenBank/DDBJ databases">
        <authorList>
            <person name="Petersen C."/>
        </authorList>
    </citation>
    <scope>NUCLEOTIDE SEQUENCE</scope>
    <source>
        <strain evidence="2">IBT 35679</strain>
    </source>
</reference>
<dbReference type="Pfam" id="PF12138">
    <property type="entry name" value="Spherulin4"/>
    <property type="match status" value="1"/>
</dbReference>
<feature type="chain" id="PRO_5045020728" evidence="1">
    <location>
        <begin position="19"/>
        <end position="270"/>
    </location>
</feature>
<dbReference type="InterPro" id="IPR021986">
    <property type="entry name" value="Spherulin4"/>
</dbReference>
<dbReference type="PANTHER" id="PTHR35040:SF9">
    <property type="entry name" value="4-LIKE CELL SURFACE PROTEIN, PUTATIVE (AFU_ORTHOLOGUE AFUA_4G14080)-RELATED"/>
    <property type="match status" value="1"/>
</dbReference>
<dbReference type="EMBL" id="JAQIZZ010000012">
    <property type="protein sequence ID" value="KAJ5522858.1"/>
    <property type="molecule type" value="Genomic_DNA"/>
</dbReference>
<dbReference type="AlphaFoldDB" id="A0AAD6CH53"/>
<protein>
    <submittedName>
        <fullName evidence="2">CAZyme family GH135</fullName>
    </submittedName>
</protein>
<dbReference type="EMBL" id="JAQIZZ010000011">
    <property type="protein sequence ID" value="KAJ5522954.1"/>
    <property type="molecule type" value="Genomic_DNA"/>
</dbReference>
<proteinExistence type="predicted"/>
<accession>A0AAD6CH53</accession>
<reference evidence="2 5" key="1">
    <citation type="journal article" date="2023" name="IMA Fungus">
        <title>Comparative genomic study of the Penicillium genus elucidates a diverse pangenome and 15 lateral gene transfer events.</title>
        <authorList>
            <person name="Petersen C."/>
            <person name="Sorensen T."/>
            <person name="Nielsen M.R."/>
            <person name="Sondergaard T.E."/>
            <person name="Sorensen J.L."/>
            <person name="Fitzpatrick D.A."/>
            <person name="Frisvad J.C."/>
            <person name="Nielsen K.L."/>
        </authorList>
    </citation>
    <scope>NUCLEOTIDE SEQUENCE [LARGE SCALE GENOMIC DNA]</scope>
    <source>
        <strain evidence="2 5">IBT 35679</strain>
    </source>
</reference>
<sequence length="270" mass="30411">MRRTILITVLAMADAAVSMDSAIKKWPSPAILLPLYIWPTNDFIWEPVYTAAELHPKIQFQVIINPDSGPGYTEFPATSYITAVARLNTYDNVFMLGYIPTYHASRDISDVRNDIMIYSGWACFKNQNIALSGIFFDEAPNTNEQSSIHYMTKISNIARDHHLSTVIFNPGTKLEEGSVNAYFEAADLIVEFENSYSTWTNTAPADRFSLAKDHYKDAVLLYDVSLDTDYYQFLREAKQLGLGAVYLTNNADYKSLHSISIIAAMLTKAL</sequence>
<dbReference type="EMBL" id="JAQIZZ010000012">
    <property type="protein sequence ID" value="KAJ5522879.1"/>
    <property type="molecule type" value="Genomic_DNA"/>
</dbReference>
<evidence type="ECO:0000256" key="1">
    <source>
        <dbReference type="SAM" id="SignalP"/>
    </source>
</evidence>
<dbReference type="Proteomes" id="UP001220324">
    <property type="component" value="Unassembled WGS sequence"/>
</dbReference>
<organism evidence="2 5">
    <name type="scientific">Penicillium frequentans</name>
    <dbReference type="NCBI Taxonomy" id="3151616"/>
    <lineage>
        <taxon>Eukaryota</taxon>
        <taxon>Fungi</taxon>
        <taxon>Dikarya</taxon>
        <taxon>Ascomycota</taxon>
        <taxon>Pezizomycotina</taxon>
        <taxon>Eurotiomycetes</taxon>
        <taxon>Eurotiomycetidae</taxon>
        <taxon>Eurotiales</taxon>
        <taxon>Aspergillaceae</taxon>
        <taxon>Penicillium</taxon>
    </lineage>
</organism>
<evidence type="ECO:0000313" key="2">
    <source>
        <dbReference type="EMBL" id="KAJ5522858.1"/>
    </source>
</evidence>
<evidence type="ECO:0000313" key="4">
    <source>
        <dbReference type="EMBL" id="KAJ5522954.1"/>
    </source>
</evidence>
<keyword evidence="1" id="KW-0732">Signal</keyword>
<keyword evidence="5" id="KW-1185">Reference proteome</keyword>
<comment type="caution">
    <text evidence="2">The sequence shown here is derived from an EMBL/GenBank/DDBJ whole genome shotgun (WGS) entry which is preliminary data.</text>
</comment>
<evidence type="ECO:0000313" key="5">
    <source>
        <dbReference type="Proteomes" id="UP001220324"/>
    </source>
</evidence>
<evidence type="ECO:0000313" key="3">
    <source>
        <dbReference type="EMBL" id="KAJ5522879.1"/>
    </source>
</evidence>
<gene>
    <name evidence="4" type="ORF">N7494_013268</name>
    <name evidence="2" type="ORF">N7494_013288</name>
    <name evidence="3" type="ORF">N7494_013309</name>
</gene>
<name>A0AAD6CH53_9EURO</name>